<dbReference type="EMBL" id="JAHDVG010000482">
    <property type="protein sequence ID" value="KAH1172550.1"/>
    <property type="molecule type" value="Genomic_DNA"/>
</dbReference>
<comment type="caution">
    <text evidence="1">The sequence shown here is derived from an EMBL/GenBank/DDBJ whole genome shotgun (WGS) entry which is preliminary data.</text>
</comment>
<accession>A0A9D3X4T4</accession>
<proteinExistence type="predicted"/>
<reference evidence="1" key="1">
    <citation type="submission" date="2021-09" db="EMBL/GenBank/DDBJ databases">
        <title>The genome of Mauremys mutica provides insights into the evolution of semi-aquatic lifestyle.</title>
        <authorList>
            <person name="Gong S."/>
            <person name="Gao Y."/>
        </authorList>
    </citation>
    <scope>NUCLEOTIDE SEQUENCE</scope>
    <source>
        <strain evidence="1">MM-2020</strain>
        <tissue evidence="1">Muscle</tissue>
    </source>
</reference>
<evidence type="ECO:0000313" key="2">
    <source>
        <dbReference type="Proteomes" id="UP000827986"/>
    </source>
</evidence>
<gene>
    <name evidence="1" type="ORF">KIL84_016389</name>
</gene>
<dbReference type="AlphaFoldDB" id="A0A9D3X4T4"/>
<protein>
    <submittedName>
        <fullName evidence="1">Uncharacterized protein</fullName>
    </submittedName>
</protein>
<evidence type="ECO:0000313" key="1">
    <source>
        <dbReference type="EMBL" id="KAH1172550.1"/>
    </source>
</evidence>
<sequence>MLFPSQMEEIISISLQGCCSCAPSYGGGFGLVYCGSTQPGVKGRDYRLRWLYLLPQVMDHPSVTPRVNWVPLVHLATLSIDHCKPCSLVSATIATNSPQLRRPGMVVNVSLTPTIGTGQCHTSWWCLFTCRAAYGEISSRLAFAD</sequence>
<organism evidence="1 2">
    <name type="scientific">Mauremys mutica</name>
    <name type="common">yellowpond turtle</name>
    <dbReference type="NCBI Taxonomy" id="74926"/>
    <lineage>
        <taxon>Eukaryota</taxon>
        <taxon>Metazoa</taxon>
        <taxon>Chordata</taxon>
        <taxon>Craniata</taxon>
        <taxon>Vertebrata</taxon>
        <taxon>Euteleostomi</taxon>
        <taxon>Archelosauria</taxon>
        <taxon>Testudinata</taxon>
        <taxon>Testudines</taxon>
        <taxon>Cryptodira</taxon>
        <taxon>Durocryptodira</taxon>
        <taxon>Testudinoidea</taxon>
        <taxon>Geoemydidae</taxon>
        <taxon>Geoemydinae</taxon>
        <taxon>Mauremys</taxon>
    </lineage>
</organism>
<keyword evidence="2" id="KW-1185">Reference proteome</keyword>
<name>A0A9D3X4T4_9SAUR</name>
<dbReference type="Proteomes" id="UP000827986">
    <property type="component" value="Unassembled WGS sequence"/>
</dbReference>